<evidence type="ECO:0000256" key="3">
    <source>
        <dbReference type="ARBA" id="ARBA00020058"/>
    </source>
</evidence>
<dbReference type="CDD" id="cd11607">
    <property type="entry name" value="DENR_C"/>
    <property type="match status" value="1"/>
</dbReference>
<dbReference type="NCBIfam" id="TIGR01159">
    <property type="entry name" value="DRP1"/>
    <property type="match status" value="1"/>
</dbReference>
<dbReference type="GO" id="GO:0005737">
    <property type="term" value="C:cytoplasm"/>
    <property type="evidence" value="ECO:0007669"/>
    <property type="project" value="UniProtKB-SubCell"/>
</dbReference>
<dbReference type="Proteomes" id="UP000620104">
    <property type="component" value="Unassembled WGS sequence"/>
</dbReference>
<protein>
    <recommendedName>
        <fullName evidence="3 4">Translation machinery-associated protein 22</fullName>
    </recommendedName>
</protein>
<dbReference type="Pfam" id="PF01253">
    <property type="entry name" value="SUI1"/>
    <property type="match status" value="1"/>
</dbReference>
<proteinExistence type="inferred from homology"/>
<dbReference type="Gene3D" id="3.30.780.10">
    <property type="entry name" value="SUI1-like domain"/>
    <property type="match status" value="1"/>
</dbReference>
<evidence type="ECO:0000256" key="4">
    <source>
        <dbReference type="RuleBase" id="RU361273"/>
    </source>
</evidence>
<evidence type="ECO:0000256" key="1">
    <source>
        <dbReference type="ARBA" id="ARBA00007514"/>
    </source>
</evidence>
<dbReference type="PROSITE" id="PS50296">
    <property type="entry name" value="SUI1"/>
    <property type="match status" value="1"/>
</dbReference>
<dbReference type="PANTHER" id="PTHR12789">
    <property type="entry name" value="DENSITY-REGULATED PROTEIN HOMOLOG"/>
    <property type="match status" value="1"/>
</dbReference>
<name>A0A8H3TST1_9TREE</name>
<dbReference type="GO" id="GO:0003743">
    <property type="term" value="F:translation initiation factor activity"/>
    <property type="evidence" value="ECO:0007669"/>
    <property type="project" value="InterPro"/>
</dbReference>
<evidence type="ECO:0000256" key="5">
    <source>
        <dbReference type="SAM" id="MobiDB-lite"/>
    </source>
</evidence>
<dbReference type="OrthoDB" id="277199at2759"/>
<sequence length="196" mass="21164">MSAAAGPSTKPVHVTYCQVCSLPIEYCEFGSSLSKCKAWLEEQDPEAFARLYSDDALKEKIGTLSIDKQEKLEAEAEKAEKKAEKKAETEKKKKAAAKITIKRESRNKRKHITSIHGLDAFGIDMKKAAKFLAQKFATGASVSKNPQGYDEIVIQGDVTEEVVDLITDQAGPLKGAPADQIVKVEAKKAAAAAPAA</sequence>
<evidence type="ECO:0000313" key="8">
    <source>
        <dbReference type="Proteomes" id="UP000620104"/>
    </source>
</evidence>
<dbReference type="GO" id="GO:0003729">
    <property type="term" value="F:mRNA binding"/>
    <property type="evidence" value="ECO:0007669"/>
    <property type="project" value="TreeGrafter"/>
</dbReference>
<keyword evidence="4" id="KW-0687">Ribonucleoprotein</keyword>
<evidence type="ECO:0000259" key="6">
    <source>
        <dbReference type="PROSITE" id="PS50296"/>
    </source>
</evidence>
<dbReference type="Pfam" id="PF21023">
    <property type="entry name" value="DENR_N"/>
    <property type="match status" value="1"/>
</dbReference>
<dbReference type="InterPro" id="IPR050318">
    <property type="entry name" value="DENR/SUI1_TIF"/>
</dbReference>
<feature type="compositionally biased region" description="Basic and acidic residues" evidence="5">
    <location>
        <begin position="77"/>
        <end position="91"/>
    </location>
</feature>
<comment type="subunit">
    <text evidence="2 4">Interacts with the 40S ribosomal subunit.</text>
</comment>
<dbReference type="InterPro" id="IPR048517">
    <property type="entry name" value="DENR_N"/>
</dbReference>
<gene>
    <name evidence="7" type="ORF">NliqN6_2397</name>
</gene>
<keyword evidence="4" id="KW-0963">Cytoplasm</keyword>
<dbReference type="AlphaFoldDB" id="A0A8H3TST1"/>
<dbReference type="InterPro" id="IPR001950">
    <property type="entry name" value="SUI1"/>
</dbReference>
<evidence type="ECO:0000256" key="2">
    <source>
        <dbReference type="ARBA" id="ARBA00011742"/>
    </source>
</evidence>
<dbReference type="InterPro" id="IPR046447">
    <property type="entry name" value="DENR_C"/>
</dbReference>
<evidence type="ECO:0000313" key="7">
    <source>
        <dbReference type="EMBL" id="GHJ85995.1"/>
    </source>
</evidence>
<dbReference type="InterPro" id="IPR005873">
    <property type="entry name" value="DENR_eukaryotes"/>
</dbReference>
<dbReference type="GO" id="GO:0002188">
    <property type="term" value="P:translation reinitiation"/>
    <property type="evidence" value="ECO:0007669"/>
    <property type="project" value="TreeGrafter"/>
</dbReference>
<accession>A0A8H3TST1</accession>
<dbReference type="GO" id="GO:0005840">
    <property type="term" value="C:ribosome"/>
    <property type="evidence" value="ECO:0007669"/>
    <property type="project" value="UniProtKB-KW"/>
</dbReference>
<dbReference type="InterPro" id="IPR036877">
    <property type="entry name" value="SUI1_dom_sf"/>
</dbReference>
<dbReference type="GO" id="GO:1990904">
    <property type="term" value="C:ribonucleoprotein complex"/>
    <property type="evidence" value="ECO:0007669"/>
    <property type="project" value="UniProtKB-KW"/>
</dbReference>
<feature type="region of interest" description="Disordered" evidence="5">
    <location>
        <begin position="77"/>
        <end position="98"/>
    </location>
</feature>
<dbReference type="SUPFAM" id="SSF55159">
    <property type="entry name" value="eIF1-like"/>
    <property type="match status" value="1"/>
</dbReference>
<comment type="subcellular location">
    <subcellularLocation>
        <location evidence="4">Cytoplasm</location>
    </subcellularLocation>
</comment>
<keyword evidence="8" id="KW-1185">Reference proteome</keyword>
<comment type="caution">
    <text evidence="7">The sequence shown here is derived from an EMBL/GenBank/DDBJ whole genome shotgun (WGS) entry which is preliminary data.</text>
</comment>
<dbReference type="EMBL" id="BLZA01000017">
    <property type="protein sequence ID" value="GHJ85995.1"/>
    <property type="molecule type" value="Genomic_DNA"/>
</dbReference>
<feature type="domain" description="SUI1" evidence="6">
    <location>
        <begin position="99"/>
        <end position="170"/>
    </location>
</feature>
<dbReference type="GO" id="GO:0001731">
    <property type="term" value="P:formation of translation preinitiation complex"/>
    <property type="evidence" value="ECO:0007669"/>
    <property type="project" value="TreeGrafter"/>
</dbReference>
<keyword evidence="4" id="KW-0689">Ribosomal protein</keyword>
<comment type="domain">
    <text evidence="4">The SUI1 domain may be involved in RNA binding.</text>
</comment>
<dbReference type="PANTHER" id="PTHR12789:SF0">
    <property type="entry name" value="DENSITY-REGULATED PROTEIN"/>
    <property type="match status" value="1"/>
</dbReference>
<comment type="similarity">
    <text evidence="1 4">Belongs to the DENR family.</text>
</comment>
<reference evidence="7" key="1">
    <citation type="submission" date="2020-07" db="EMBL/GenBank/DDBJ databases">
        <title>Draft Genome Sequence of a Deep-Sea Yeast, Naganishia (Cryptococcus) liquefaciens strain N6.</title>
        <authorList>
            <person name="Han Y.W."/>
            <person name="Kajitani R."/>
            <person name="Morimoto H."/>
            <person name="Parhat M."/>
            <person name="Tsubouchi H."/>
            <person name="Bakenova O."/>
            <person name="Ogata M."/>
            <person name="Argunhan B."/>
            <person name="Aoki R."/>
            <person name="Kajiwara S."/>
            <person name="Itoh T."/>
            <person name="Iwasaki H."/>
        </authorList>
    </citation>
    <scope>NUCLEOTIDE SEQUENCE</scope>
    <source>
        <strain evidence="7">N6</strain>
    </source>
</reference>
<organism evidence="7 8">
    <name type="scientific">Naganishia liquefaciens</name>
    <dbReference type="NCBI Taxonomy" id="104408"/>
    <lineage>
        <taxon>Eukaryota</taxon>
        <taxon>Fungi</taxon>
        <taxon>Dikarya</taxon>
        <taxon>Basidiomycota</taxon>
        <taxon>Agaricomycotina</taxon>
        <taxon>Tremellomycetes</taxon>
        <taxon>Filobasidiales</taxon>
        <taxon>Filobasidiaceae</taxon>
        <taxon>Naganishia</taxon>
    </lineage>
</organism>